<evidence type="ECO:0000259" key="1">
    <source>
        <dbReference type="PROSITE" id="PS51186"/>
    </source>
</evidence>
<keyword evidence="2" id="KW-0808">Transferase</keyword>
<gene>
    <name evidence="2" type="ORF">BUZ61_01680</name>
    <name evidence="3" type="ORF">NCTC13834_00534</name>
</gene>
<sequence length="166" mass="19014">MNFRYLNINDVEAYRSLRLKSLQTDPRGFASTYQREINFPIENFKKRLVCTSTHFTIGAFDGGKLVCFATFYSETLNKIKHKGNLVGVYCDPNYRKLGITQQLIQKIIDVVTEQGLIKTINLSVLSENNAAISLYKKLGFSKYGVEPKALYDGTIYYDEDLMILEL</sequence>
<dbReference type="RefSeq" id="WP_096808458.1">
    <property type="nucleotide sequence ID" value="NZ_BMCF01000001.1"/>
</dbReference>
<dbReference type="InterPro" id="IPR050276">
    <property type="entry name" value="MshD_Acetyltransferase"/>
</dbReference>
<dbReference type="CDD" id="cd04301">
    <property type="entry name" value="NAT_SF"/>
    <property type="match status" value="1"/>
</dbReference>
<dbReference type="OrthoDB" id="9799092at2"/>
<dbReference type="EMBL" id="PZHR01000004">
    <property type="protein sequence ID" value="PTK60628.1"/>
    <property type="molecule type" value="Genomic_DNA"/>
</dbReference>
<dbReference type="InterPro" id="IPR016181">
    <property type="entry name" value="Acyl_CoA_acyltransferase"/>
</dbReference>
<dbReference type="Gene3D" id="3.40.630.30">
    <property type="match status" value="1"/>
</dbReference>
<dbReference type="Proteomes" id="UP000240400">
    <property type="component" value="Unassembled WGS sequence"/>
</dbReference>
<dbReference type="Proteomes" id="UP000254412">
    <property type="component" value="Unassembled WGS sequence"/>
</dbReference>
<accession>A0A291JHS1</accession>
<dbReference type="AlphaFoldDB" id="A0A291JHS1"/>
<proteinExistence type="predicted"/>
<dbReference type="PANTHER" id="PTHR43617:SF33">
    <property type="entry name" value="SPORE COAT POLYSACCHARIDE BIOSYNTHESIS PROTEIN SPSD"/>
    <property type="match status" value="1"/>
</dbReference>
<feature type="domain" description="N-acetyltransferase" evidence="1">
    <location>
        <begin position="1"/>
        <end position="166"/>
    </location>
</feature>
<reference evidence="2 4" key="1">
    <citation type="journal article" date="2016" name="Front. Microbiol.">
        <title>Comprehensive Phylogenetic Analysis of Bovine Non-aureus Staphylococci Species Based on Whole-Genome Sequencing.</title>
        <authorList>
            <person name="Naushad S."/>
            <person name="Barkema H.W."/>
            <person name="Luby C."/>
            <person name="Condas L.A."/>
            <person name="Nobrega D.B."/>
            <person name="Carson D.A."/>
            <person name="De Buck J."/>
        </authorList>
    </citation>
    <scope>NUCLEOTIDE SEQUENCE [LARGE SCALE GENOMIC DNA]</scope>
    <source>
        <strain evidence="2 4">SNUC 4337</strain>
    </source>
</reference>
<dbReference type="EMBL" id="UHDS01000001">
    <property type="protein sequence ID" value="SUM54249.1"/>
    <property type="molecule type" value="Genomic_DNA"/>
</dbReference>
<dbReference type="InterPro" id="IPR000182">
    <property type="entry name" value="GNAT_dom"/>
</dbReference>
<evidence type="ECO:0000313" key="2">
    <source>
        <dbReference type="EMBL" id="PTK60628.1"/>
    </source>
</evidence>
<organism evidence="2 4">
    <name type="scientific">Staphylococcus nepalensis</name>
    <dbReference type="NCBI Taxonomy" id="214473"/>
    <lineage>
        <taxon>Bacteria</taxon>
        <taxon>Bacillati</taxon>
        <taxon>Bacillota</taxon>
        <taxon>Bacilli</taxon>
        <taxon>Bacillales</taxon>
        <taxon>Staphylococcaceae</taxon>
        <taxon>Staphylococcus</taxon>
    </lineage>
</organism>
<reference evidence="3 5" key="3">
    <citation type="submission" date="2018-06" db="EMBL/GenBank/DDBJ databases">
        <authorList>
            <consortium name="Pathogen Informatics"/>
            <person name="Doyle S."/>
        </authorList>
    </citation>
    <scope>NUCLEOTIDE SEQUENCE [LARGE SCALE GENOMIC DNA]</scope>
    <source>
        <strain evidence="3 5">NCTC13834</strain>
    </source>
</reference>
<evidence type="ECO:0000313" key="3">
    <source>
        <dbReference type="EMBL" id="SUM54249.1"/>
    </source>
</evidence>
<protein>
    <submittedName>
        <fullName evidence="2 3">Acetyltransferase</fullName>
    </submittedName>
</protein>
<dbReference type="Pfam" id="PF00583">
    <property type="entry name" value="Acetyltransf_1"/>
    <property type="match status" value="1"/>
</dbReference>
<dbReference type="GO" id="GO:0016747">
    <property type="term" value="F:acyltransferase activity, transferring groups other than amino-acyl groups"/>
    <property type="evidence" value="ECO:0007669"/>
    <property type="project" value="InterPro"/>
</dbReference>
<reference evidence="2" key="2">
    <citation type="submission" date="2018-03" db="EMBL/GenBank/DDBJ databases">
        <authorList>
            <person name="Keele B.F."/>
        </authorList>
    </citation>
    <scope>NUCLEOTIDE SEQUENCE</scope>
    <source>
        <strain evidence="2">SNUC 4337</strain>
    </source>
</reference>
<evidence type="ECO:0000313" key="5">
    <source>
        <dbReference type="Proteomes" id="UP000254412"/>
    </source>
</evidence>
<evidence type="ECO:0000313" key="4">
    <source>
        <dbReference type="Proteomes" id="UP000240400"/>
    </source>
</evidence>
<dbReference type="SUPFAM" id="SSF55729">
    <property type="entry name" value="Acyl-CoA N-acyltransferases (Nat)"/>
    <property type="match status" value="1"/>
</dbReference>
<dbReference type="KEGG" id="snl:BJD96_02475"/>
<dbReference type="PROSITE" id="PS51186">
    <property type="entry name" value="GNAT"/>
    <property type="match status" value="1"/>
</dbReference>
<name>A0A291JHS1_9STAP</name>
<dbReference type="PANTHER" id="PTHR43617">
    <property type="entry name" value="L-AMINO ACID N-ACETYLTRANSFERASE"/>
    <property type="match status" value="1"/>
</dbReference>
<dbReference type="GeneID" id="66775939"/>